<feature type="transmembrane region" description="Helical" evidence="1">
    <location>
        <begin position="31"/>
        <end position="50"/>
    </location>
</feature>
<feature type="transmembrane region" description="Helical" evidence="1">
    <location>
        <begin position="7"/>
        <end position="25"/>
    </location>
</feature>
<reference evidence="2 3" key="1">
    <citation type="submission" date="2019-02" db="EMBL/GenBank/DDBJ databases">
        <title>Marinobacter halodurans sp. nov., a marine bacterium isolated from sea tidal flat.</title>
        <authorList>
            <person name="Yoo Y."/>
            <person name="Lee D.W."/>
            <person name="Kim B.S."/>
            <person name="Kim J.-J."/>
        </authorList>
    </citation>
    <scope>NUCLEOTIDE SEQUENCE [LARGE SCALE GENOMIC DNA]</scope>
    <source>
        <strain evidence="2 3">YJ-S3-2</strain>
    </source>
</reference>
<dbReference type="RefSeq" id="WP_131479293.1">
    <property type="nucleotide sequence ID" value="NZ_SJDL01000004.1"/>
</dbReference>
<evidence type="ECO:0000313" key="2">
    <source>
        <dbReference type="EMBL" id="TBW58560.1"/>
    </source>
</evidence>
<feature type="transmembrane region" description="Helical" evidence="1">
    <location>
        <begin position="62"/>
        <end position="82"/>
    </location>
</feature>
<comment type="caution">
    <text evidence="2">The sequence shown here is derived from an EMBL/GenBank/DDBJ whole genome shotgun (WGS) entry which is preliminary data.</text>
</comment>
<gene>
    <name evidence="2" type="ORF">EZI54_04025</name>
</gene>
<proteinExistence type="predicted"/>
<feature type="transmembrane region" description="Helical" evidence="1">
    <location>
        <begin position="88"/>
        <end position="107"/>
    </location>
</feature>
<keyword evidence="3" id="KW-1185">Reference proteome</keyword>
<name>A0ABY1ZP92_9GAMM</name>
<dbReference type="Proteomes" id="UP000313645">
    <property type="component" value="Unassembled WGS sequence"/>
</dbReference>
<evidence type="ECO:0000313" key="3">
    <source>
        <dbReference type="Proteomes" id="UP000313645"/>
    </source>
</evidence>
<keyword evidence="1" id="KW-1133">Transmembrane helix</keyword>
<keyword evidence="1" id="KW-0472">Membrane</keyword>
<protein>
    <submittedName>
        <fullName evidence="2">Uncharacterized protein</fullName>
    </submittedName>
</protein>
<keyword evidence="1" id="KW-0812">Transmembrane</keyword>
<sequence length="120" mass="12568">MNIIDKAPGIGAVIGLLTGIAFYYLTPEIHWGFHLAIGLAFLLTGFSTGEKLAKREKIAAKDVGMVIGLFVGIAAGVATFYGIQGAHWGLSVIVGVVVGVGVVQADISQRAMERQAGDRQ</sequence>
<dbReference type="EMBL" id="SJDL01000004">
    <property type="protein sequence ID" value="TBW58560.1"/>
    <property type="molecule type" value="Genomic_DNA"/>
</dbReference>
<accession>A0ABY1ZP92</accession>
<organism evidence="2 3">
    <name type="scientific">Marinobacter halodurans</name>
    <dbReference type="NCBI Taxonomy" id="2528979"/>
    <lineage>
        <taxon>Bacteria</taxon>
        <taxon>Pseudomonadati</taxon>
        <taxon>Pseudomonadota</taxon>
        <taxon>Gammaproteobacteria</taxon>
        <taxon>Pseudomonadales</taxon>
        <taxon>Marinobacteraceae</taxon>
        <taxon>Marinobacter</taxon>
    </lineage>
</organism>
<evidence type="ECO:0000256" key="1">
    <source>
        <dbReference type="SAM" id="Phobius"/>
    </source>
</evidence>